<name>A0A4Q8D0L9_9GAMM</name>
<evidence type="ECO:0000313" key="7">
    <source>
        <dbReference type="Proteomes" id="UP000292298"/>
    </source>
</evidence>
<evidence type="ECO:0000256" key="3">
    <source>
        <dbReference type="ARBA" id="ARBA00023235"/>
    </source>
</evidence>
<dbReference type="PROSITE" id="PS50072">
    <property type="entry name" value="CSA_PPIASE_2"/>
    <property type="match status" value="1"/>
</dbReference>
<evidence type="ECO:0000256" key="4">
    <source>
        <dbReference type="RuleBase" id="RU363019"/>
    </source>
</evidence>
<dbReference type="GO" id="GO:0006457">
    <property type="term" value="P:protein folding"/>
    <property type="evidence" value="ECO:0007669"/>
    <property type="project" value="InterPro"/>
</dbReference>
<comment type="function">
    <text evidence="4">PPIases accelerate the folding of proteins. It catalyzes the cis-trans isomerization of proline imidic peptide bonds in oligopeptides.</text>
</comment>
<dbReference type="EMBL" id="SHLI01000001">
    <property type="protein sequence ID" value="RZU98824.1"/>
    <property type="molecule type" value="Genomic_DNA"/>
</dbReference>
<dbReference type="InterPro" id="IPR020892">
    <property type="entry name" value="Cyclophilin-type_PPIase_CS"/>
</dbReference>
<keyword evidence="3 4" id="KW-0413">Isomerase</keyword>
<dbReference type="PRINTS" id="PR00153">
    <property type="entry name" value="CSAPPISMRASE"/>
</dbReference>
<comment type="similarity">
    <text evidence="1 4">Belongs to the cyclophilin-type PPIase family.</text>
</comment>
<dbReference type="InterPro" id="IPR002130">
    <property type="entry name" value="Cyclophilin-type_PPIase_dom"/>
</dbReference>
<dbReference type="Gene3D" id="2.40.100.10">
    <property type="entry name" value="Cyclophilin-like"/>
    <property type="match status" value="1"/>
</dbReference>
<keyword evidence="4" id="KW-0732">Signal</keyword>
<dbReference type="EC" id="5.2.1.8" evidence="4"/>
<evidence type="ECO:0000313" key="6">
    <source>
        <dbReference type="EMBL" id="RZU98824.1"/>
    </source>
</evidence>
<dbReference type="SUPFAM" id="SSF50891">
    <property type="entry name" value="Cyclophilin-like"/>
    <property type="match status" value="1"/>
</dbReference>
<dbReference type="PANTHER" id="PTHR43246">
    <property type="entry name" value="PEPTIDYL-PROLYL CIS-TRANS ISOMERASE CYP38, CHLOROPLASTIC"/>
    <property type="match status" value="1"/>
</dbReference>
<dbReference type="OrthoDB" id="9807797at2"/>
<dbReference type="InterPro" id="IPR029000">
    <property type="entry name" value="Cyclophilin-like_dom_sf"/>
</dbReference>
<comment type="catalytic activity">
    <reaction evidence="4">
        <text>[protein]-peptidylproline (omega=180) = [protein]-peptidylproline (omega=0)</text>
        <dbReference type="Rhea" id="RHEA:16237"/>
        <dbReference type="Rhea" id="RHEA-COMP:10747"/>
        <dbReference type="Rhea" id="RHEA-COMP:10748"/>
        <dbReference type="ChEBI" id="CHEBI:83833"/>
        <dbReference type="ChEBI" id="CHEBI:83834"/>
        <dbReference type="EC" id="5.2.1.8"/>
    </reaction>
</comment>
<dbReference type="Proteomes" id="UP000292298">
    <property type="component" value="Unassembled WGS sequence"/>
</dbReference>
<dbReference type="RefSeq" id="WP_130503108.1">
    <property type="nucleotide sequence ID" value="NZ_SHLI01000001.1"/>
</dbReference>
<dbReference type="PROSITE" id="PS00170">
    <property type="entry name" value="CSA_PPIASE_1"/>
    <property type="match status" value="1"/>
</dbReference>
<dbReference type="GO" id="GO:0003755">
    <property type="term" value="F:peptidyl-prolyl cis-trans isomerase activity"/>
    <property type="evidence" value="ECO:0007669"/>
    <property type="project" value="UniProtKB-UniRule"/>
</dbReference>
<evidence type="ECO:0000256" key="2">
    <source>
        <dbReference type="ARBA" id="ARBA00023110"/>
    </source>
</evidence>
<keyword evidence="2 4" id="KW-0697">Rotamase</keyword>
<accession>A0A4Q8D0L9</accession>
<dbReference type="Pfam" id="PF00160">
    <property type="entry name" value="Pro_isomerase"/>
    <property type="match status" value="1"/>
</dbReference>
<dbReference type="AlphaFoldDB" id="A0A4Q8D0L9"/>
<protein>
    <recommendedName>
        <fullName evidence="4">Peptidyl-prolyl cis-trans isomerase</fullName>
        <shortName evidence="4">PPIase</shortName>
        <ecNumber evidence="4">5.2.1.8</ecNumber>
    </recommendedName>
</protein>
<evidence type="ECO:0000256" key="1">
    <source>
        <dbReference type="ARBA" id="ARBA00007365"/>
    </source>
</evidence>
<gene>
    <name evidence="6" type="ORF">EV698_1086</name>
</gene>
<comment type="caution">
    <text evidence="6">The sequence shown here is derived from an EMBL/GenBank/DDBJ whole genome shotgun (WGS) entry which is preliminary data.</text>
</comment>
<dbReference type="InterPro" id="IPR044665">
    <property type="entry name" value="E_coli_cyclophilin_A-like"/>
</dbReference>
<sequence>MKSLSLSLALAAAVGAGAASAENPRVVFETTAGDIRIELFSEAAPVTVENFLAYVDDGFYGGTIFHRVIPGFVIQGGGFSAGFERKETRAPIVNEADNGRRNKRGTLSMARTRDRDSATSQFFVNLSDNNVLDHGERDFGYAVFARVVEGMDVVDRIAGGETGRRNGMADVPVEPVVVEAARRVDSD</sequence>
<feature type="signal peptide" evidence="4">
    <location>
        <begin position="1"/>
        <end position="21"/>
    </location>
</feature>
<reference evidence="6 7" key="1">
    <citation type="submission" date="2019-02" db="EMBL/GenBank/DDBJ databases">
        <title>Genomic Encyclopedia of Type Strains, Phase IV (KMG-IV): sequencing the most valuable type-strain genomes for metagenomic binning, comparative biology and taxonomic classification.</title>
        <authorList>
            <person name="Goeker M."/>
        </authorList>
    </citation>
    <scope>NUCLEOTIDE SEQUENCE [LARGE SCALE GENOMIC DNA]</scope>
    <source>
        <strain evidence="6 7">DSM 21056</strain>
    </source>
</reference>
<feature type="chain" id="PRO_5021042815" description="Peptidyl-prolyl cis-trans isomerase" evidence="4">
    <location>
        <begin position="22"/>
        <end position="187"/>
    </location>
</feature>
<feature type="domain" description="PPIase cyclophilin-type" evidence="5">
    <location>
        <begin position="27"/>
        <end position="183"/>
    </location>
</feature>
<organism evidence="6 7">
    <name type="scientific">Spiribacter vilamensis</name>
    <dbReference type="NCBI Taxonomy" id="531306"/>
    <lineage>
        <taxon>Bacteria</taxon>
        <taxon>Pseudomonadati</taxon>
        <taxon>Pseudomonadota</taxon>
        <taxon>Gammaproteobacteria</taxon>
        <taxon>Chromatiales</taxon>
        <taxon>Ectothiorhodospiraceae</taxon>
        <taxon>Spiribacter</taxon>
    </lineage>
</organism>
<evidence type="ECO:0000259" key="5">
    <source>
        <dbReference type="PROSITE" id="PS50072"/>
    </source>
</evidence>
<proteinExistence type="inferred from homology"/>
<keyword evidence="7" id="KW-1185">Reference proteome</keyword>